<comment type="similarity">
    <text evidence="1">Belongs to the importin alpha family.</text>
</comment>
<dbReference type="Pfam" id="PF16186">
    <property type="entry name" value="Arm_3"/>
    <property type="match status" value="1"/>
</dbReference>
<keyword evidence="3" id="KW-0653">Protein transport</keyword>
<sequence>MANALVVLSSTAEDGEIEVRISAVIDANIFPVLIDILGKAEFKTRKEGAWAITNATSGGTAEQIRYLVDQTKSKQLPVILRIDGVSSPLVSRACAGYIGTLLDYSDGSTLDHGCIPPLCDLLTVMDAKIVQVALNGLENILRLGDQDAKTHGAINPYAVLIEECYGLDKIEFLQSHENMEIYQKAFDIIEHYFGSEEEDSRVAPSVDQDAQQFHFNADQNVPMGGFQF</sequence>
<evidence type="ECO:0000256" key="1">
    <source>
        <dbReference type="ARBA" id="ARBA00010394"/>
    </source>
</evidence>
<organism evidence="4">
    <name type="scientific">Timema bartmani</name>
    <dbReference type="NCBI Taxonomy" id="61472"/>
    <lineage>
        <taxon>Eukaryota</taxon>
        <taxon>Metazoa</taxon>
        <taxon>Ecdysozoa</taxon>
        <taxon>Arthropoda</taxon>
        <taxon>Hexapoda</taxon>
        <taxon>Insecta</taxon>
        <taxon>Pterygota</taxon>
        <taxon>Neoptera</taxon>
        <taxon>Polyneoptera</taxon>
        <taxon>Phasmatodea</taxon>
        <taxon>Timematodea</taxon>
        <taxon>Timematoidea</taxon>
        <taxon>Timematidae</taxon>
        <taxon>Timema</taxon>
    </lineage>
</organism>
<dbReference type="EMBL" id="OD569059">
    <property type="protein sequence ID" value="CAD7447622.1"/>
    <property type="molecule type" value="Genomic_DNA"/>
</dbReference>
<evidence type="ECO:0000256" key="2">
    <source>
        <dbReference type="ARBA" id="ARBA00022448"/>
    </source>
</evidence>
<evidence type="ECO:0000313" key="4">
    <source>
        <dbReference type="EMBL" id="CAD7447622.1"/>
    </source>
</evidence>
<accession>A0A7R9I5S7</accession>
<proteinExistence type="inferred from homology"/>
<reference evidence="4" key="1">
    <citation type="submission" date="2020-11" db="EMBL/GenBank/DDBJ databases">
        <authorList>
            <person name="Tran Van P."/>
        </authorList>
    </citation>
    <scope>NUCLEOTIDE SEQUENCE</scope>
</reference>
<name>A0A7R9I5S7_9NEOP</name>
<dbReference type="AlphaFoldDB" id="A0A7R9I5S7"/>
<evidence type="ECO:0000256" key="3">
    <source>
        <dbReference type="ARBA" id="ARBA00022927"/>
    </source>
</evidence>
<dbReference type="InterPro" id="IPR032413">
    <property type="entry name" value="Arm_3"/>
</dbReference>
<gene>
    <name evidence="4" type="ORF">TBIB3V08_LOCUS9931</name>
</gene>
<dbReference type="Pfam" id="PF00514">
    <property type="entry name" value="Arm"/>
    <property type="match status" value="1"/>
</dbReference>
<dbReference type="InterPro" id="IPR000225">
    <property type="entry name" value="Armadillo"/>
</dbReference>
<dbReference type="InterPro" id="IPR011989">
    <property type="entry name" value="ARM-like"/>
</dbReference>
<evidence type="ECO:0008006" key="5">
    <source>
        <dbReference type="Google" id="ProtNLM"/>
    </source>
</evidence>
<keyword evidence="2" id="KW-0813">Transport</keyword>
<protein>
    <recommendedName>
        <fullName evidence="5">Importin alpha subunit</fullName>
    </recommendedName>
</protein>
<dbReference type="SUPFAM" id="SSF48371">
    <property type="entry name" value="ARM repeat"/>
    <property type="match status" value="1"/>
</dbReference>
<dbReference type="SMART" id="SM00185">
    <property type="entry name" value="ARM"/>
    <property type="match status" value="2"/>
</dbReference>
<dbReference type="PANTHER" id="PTHR23316">
    <property type="entry name" value="IMPORTIN ALPHA"/>
    <property type="match status" value="1"/>
</dbReference>
<dbReference type="GO" id="GO:0015031">
    <property type="term" value="P:protein transport"/>
    <property type="evidence" value="ECO:0007669"/>
    <property type="project" value="UniProtKB-KW"/>
</dbReference>
<dbReference type="InterPro" id="IPR016024">
    <property type="entry name" value="ARM-type_fold"/>
</dbReference>
<dbReference type="Gene3D" id="1.25.10.10">
    <property type="entry name" value="Leucine-rich Repeat Variant"/>
    <property type="match status" value="1"/>
</dbReference>